<accession>A0A0D3H2Z2</accession>
<dbReference type="InterPro" id="IPR004320">
    <property type="entry name" value="BPS1_pln"/>
</dbReference>
<dbReference type="Gramene" id="OBART08G22930.5">
    <property type="protein sequence ID" value="OBART08G22930.5"/>
    <property type="gene ID" value="OBART08G22930"/>
</dbReference>
<evidence type="ECO:0000313" key="1">
    <source>
        <dbReference type="EnsemblPlants" id="OBART08G22930.5"/>
    </source>
</evidence>
<sequence length="1407" mass="158419">MAFHQRSISLPSRPLSKVEEELHSIEACISSPSLTIEMISDGLRRLEDIYSSIEEIMCLPSNQVCSSGQRRLLDGEMECSLELLDLCNAMNEVFTELKAIIQDQQVSLRKGDDAVLQAKIQSYIRLVKKAKMHSKKTLKKVVSDKEECRIVKLLSEARENTRSLFESTMHLLSKQIEMPKLSLISRAFQKKNTMICNDEQLQSAASGTLRLEQDFCSGDWSRAGPISKVEEELHSIEAWISSPSLTIETISDGFRRLGDIYSSIEEIMCLPSNQVCSSEQRRLLDGEMECSLELLDLCNAMNEVFTELKAIIQDLQVSLRKGDGAVLQAKIQSYIRLVKKAKKHSKKTLTKVVSDKEDCRIVKLLSEAREITTSLFESTTHLLSKQIATPKLSLISKAFQKKNPVICNEDQLQVLECSIRDLEAGAGLLFRRLVQSRLSDSTERQSLATHMAFHQRSVSLRSRPLSKVEEELHSVEACISSPSLTIEAISDGLRGLGDIYCSIEEIMCLPSNQVCSPQQRKLLDGEMECSLELLDMCNTMSEVFTELKAIIQDLQVSLRKGDDAVLQTKIQSYIRLVKKAKKHSKKTLKKVVSNKEDCRIVKLLREAREITTSLFESTTHLLSKQIAMPKLSLISKAFQKKIPVICNEEQLQVLECCIGDLEAGAGLLFRRLVQSRASHIAEIQDVITQCAHRPAARTPAPLVARLEVLELNIVNLDNGIKNLFRKLIQRFSPSSIVDYTVYAHALVPKDDNCCLSSKQRSCSTNKNNRAAPTQDVERHKARHIKPNFPLNSQTHQRQSLAIDMAFHQRSISLPSRPLSKVEEELHSIEACISSPSLTIETISDGFRRLGDIYSSIEEIMCLPSNQVCSSEQRRLLDGEMECSLELLDLCNAMNEVFTELKAIIQDLQVSLRKGDDAVLQAKIQSYIRLVKKAKKHFKTVKKVASNKEDCKIVKLLSEAREITTSLFQSTVHLLSKQIEMPKLSLISRAFQKKNLVVCNEEQLQVLECCIGDLEAGAGLLFRRLVQSRRDRRRSARNSSSKALAEADRHHVEFKQVVPARLQEEERCLLRGEQLQVLELDIAGLNNGVEVLFRRLIQRRVSLLNTLTLTDYAGLSPLSSFFSSLPFPEKKKRKHHTPSIETMAFRSASAPSSPHSNKTNVEEQLQSLKATITSPAETVETMLDGFSRIGAVYNNIEEIICLPSSQAQLCQNQQRKAVEQELEHSLVLLDLCNSIQESVSELKTSIQEMQLVHKRRDATVVQANIQYFIRLTKKVQKQSKKISKKSASAEQEGSRVIKLLAEAREVAISMLESSSHLLSKKITTSNSSKWSLVSKAFQKTGLACQEEQLQALEFAIVDLESGVETLFRRLIQIRVSLLNALSLVNNIETRFLLFSSISSEKKEALHYP</sequence>
<reference evidence="1" key="1">
    <citation type="journal article" date="2009" name="Rice">
        <title>De Novo Next Generation Sequencing of Plant Genomes.</title>
        <authorList>
            <person name="Rounsley S."/>
            <person name="Marri P.R."/>
            <person name="Yu Y."/>
            <person name="He R."/>
            <person name="Sisneros N."/>
            <person name="Goicoechea J.L."/>
            <person name="Lee S.J."/>
            <person name="Angelova A."/>
            <person name="Kudrna D."/>
            <person name="Luo M."/>
            <person name="Affourtit J."/>
            <person name="Desany B."/>
            <person name="Knight J."/>
            <person name="Niazi F."/>
            <person name="Egholm M."/>
            <person name="Wing R.A."/>
        </authorList>
    </citation>
    <scope>NUCLEOTIDE SEQUENCE [LARGE SCALE GENOMIC DNA]</scope>
    <source>
        <strain evidence="1">cv. IRGC 105608</strain>
    </source>
</reference>
<keyword evidence="2" id="KW-1185">Reference proteome</keyword>
<organism evidence="1">
    <name type="scientific">Oryza barthii</name>
    <dbReference type="NCBI Taxonomy" id="65489"/>
    <lineage>
        <taxon>Eukaryota</taxon>
        <taxon>Viridiplantae</taxon>
        <taxon>Streptophyta</taxon>
        <taxon>Embryophyta</taxon>
        <taxon>Tracheophyta</taxon>
        <taxon>Spermatophyta</taxon>
        <taxon>Magnoliopsida</taxon>
        <taxon>Liliopsida</taxon>
        <taxon>Poales</taxon>
        <taxon>Poaceae</taxon>
        <taxon>BOP clade</taxon>
        <taxon>Oryzoideae</taxon>
        <taxon>Oryzeae</taxon>
        <taxon>Oryzinae</taxon>
        <taxon>Oryza</taxon>
    </lineage>
</organism>
<dbReference type="GO" id="GO:0048364">
    <property type="term" value="P:root development"/>
    <property type="evidence" value="ECO:0007669"/>
    <property type="project" value="InterPro"/>
</dbReference>
<dbReference type="PANTHER" id="PTHR33070:SF50">
    <property type="entry name" value="OS08G0553050 PROTEIN"/>
    <property type="match status" value="1"/>
</dbReference>
<dbReference type="EnsemblPlants" id="OBART08G22930.5">
    <property type="protein sequence ID" value="OBART08G22930.5"/>
    <property type="gene ID" value="OBART08G22930"/>
</dbReference>
<dbReference type="Proteomes" id="UP000026960">
    <property type="component" value="Chromosome 8"/>
</dbReference>
<name>A0A0D3H2Z2_9ORYZ</name>
<dbReference type="Pfam" id="PF03087">
    <property type="entry name" value="BPS1"/>
    <property type="match status" value="6"/>
</dbReference>
<evidence type="ECO:0000313" key="2">
    <source>
        <dbReference type="Proteomes" id="UP000026960"/>
    </source>
</evidence>
<dbReference type="GO" id="GO:0048367">
    <property type="term" value="P:shoot system development"/>
    <property type="evidence" value="ECO:0007669"/>
    <property type="project" value="InterPro"/>
</dbReference>
<proteinExistence type="predicted"/>
<protein>
    <submittedName>
        <fullName evidence="1">Uncharacterized protein</fullName>
    </submittedName>
</protein>
<reference evidence="1" key="2">
    <citation type="submission" date="2015-03" db="UniProtKB">
        <authorList>
            <consortium name="EnsemblPlants"/>
        </authorList>
    </citation>
    <scope>IDENTIFICATION</scope>
</reference>
<dbReference type="PANTHER" id="PTHR33070">
    <property type="entry name" value="OS06G0725500 PROTEIN"/>
    <property type="match status" value="1"/>
</dbReference>
<dbReference type="HOGENOM" id="CLU_003603_0_0_1"/>